<dbReference type="SUPFAM" id="SSF54786">
    <property type="entry name" value="YcfA/nrd intein domain"/>
    <property type="match status" value="1"/>
</dbReference>
<dbReference type="OrthoDB" id="8527745at2"/>
<evidence type="ECO:0000313" key="2">
    <source>
        <dbReference type="EMBL" id="PMR75296.1"/>
    </source>
</evidence>
<organism evidence="2 3">
    <name type="scientific">Billgrantia endophytica</name>
    <dbReference type="NCBI Taxonomy" id="2033802"/>
    <lineage>
        <taxon>Bacteria</taxon>
        <taxon>Pseudomonadati</taxon>
        <taxon>Pseudomonadota</taxon>
        <taxon>Gammaproteobacteria</taxon>
        <taxon>Oceanospirillales</taxon>
        <taxon>Halomonadaceae</taxon>
        <taxon>Billgrantia</taxon>
    </lineage>
</organism>
<feature type="region of interest" description="Disordered" evidence="1">
    <location>
        <begin position="65"/>
        <end position="87"/>
    </location>
</feature>
<proteinExistence type="predicted"/>
<name>A0A2N7U4D4_9GAMM</name>
<evidence type="ECO:0008006" key="4">
    <source>
        <dbReference type="Google" id="ProtNLM"/>
    </source>
</evidence>
<sequence length="87" mass="9600">MPNTRNLARGHKRLQPLIDFAQSEGWQVMRTSGGHLKFVKPGLPAIYTSSTASDHRTIRNARAQLRRAQRQADEPQASPTEGGPSHG</sequence>
<reference evidence="2 3" key="1">
    <citation type="submission" date="2018-01" db="EMBL/GenBank/DDBJ databases">
        <title>Halomonas endophytica sp. nov., isolated from storage liquid in the stems of Populus euphratica.</title>
        <authorList>
            <person name="Chen C."/>
        </authorList>
    </citation>
    <scope>NUCLEOTIDE SEQUENCE [LARGE SCALE GENOMIC DNA]</scope>
    <source>
        <strain evidence="2 3">MC28</strain>
    </source>
</reference>
<dbReference type="AlphaFoldDB" id="A0A2N7U4D4"/>
<protein>
    <recommendedName>
        <fullName evidence="4">Type II toxin-antitoxin system HicA family toxin</fullName>
    </recommendedName>
</protein>
<dbReference type="RefSeq" id="WP_102653310.1">
    <property type="nucleotide sequence ID" value="NZ_PNRF01000020.1"/>
</dbReference>
<accession>A0A2N7U4D4</accession>
<keyword evidence="3" id="KW-1185">Reference proteome</keyword>
<evidence type="ECO:0000256" key="1">
    <source>
        <dbReference type="SAM" id="MobiDB-lite"/>
    </source>
</evidence>
<dbReference type="Proteomes" id="UP000235803">
    <property type="component" value="Unassembled WGS sequence"/>
</dbReference>
<gene>
    <name evidence="2" type="ORF">C1H69_10245</name>
</gene>
<evidence type="ECO:0000313" key="3">
    <source>
        <dbReference type="Proteomes" id="UP000235803"/>
    </source>
</evidence>
<comment type="caution">
    <text evidence="2">The sequence shown here is derived from an EMBL/GenBank/DDBJ whole genome shotgun (WGS) entry which is preliminary data.</text>
</comment>
<dbReference type="EMBL" id="PNRF01000020">
    <property type="protein sequence ID" value="PMR75296.1"/>
    <property type="molecule type" value="Genomic_DNA"/>
</dbReference>